<evidence type="ECO:0000313" key="3">
    <source>
        <dbReference type="Proteomes" id="UP000076744"/>
    </source>
</evidence>
<accession>A0A168CJM9</accession>
<keyword evidence="1" id="KW-0472">Membrane</keyword>
<sequence length="133" mass="13384">MKAPVISLPSPSLAACVCAIVDVAIAGGVVVLRAAMPVSYAAHLDAAIAAGVGSFKVEIGCGGPATPPPPQPPREKRDCADIEGAITTAEAMLRKGLRALPGFSDSGVCQTGIKNGIKAFKDVLGCEQVKASE</sequence>
<keyword evidence="3" id="KW-1185">Reference proteome</keyword>
<dbReference type="RefSeq" id="XP_018707339.1">
    <property type="nucleotide sequence ID" value="XM_018845616.1"/>
</dbReference>
<name>A0A168CJM9_CORFA</name>
<evidence type="ECO:0000256" key="1">
    <source>
        <dbReference type="SAM" id="Phobius"/>
    </source>
</evidence>
<dbReference type="EMBL" id="AZHB01000003">
    <property type="protein sequence ID" value="OAA71458.1"/>
    <property type="molecule type" value="Genomic_DNA"/>
</dbReference>
<feature type="transmembrane region" description="Helical" evidence="1">
    <location>
        <begin position="12"/>
        <end position="32"/>
    </location>
</feature>
<gene>
    <name evidence="2" type="ORF">ISF_02009</name>
</gene>
<dbReference type="Proteomes" id="UP000076744">
    <property type="component" value="Unassembled WGS sequence"/>
</dbReference>
<organism evidence="2 3">
    <name type="scientific">Cordyceps fumosorosea (strain ARSEF 2679)</name>
    <name type="common">Isaria fumosorosea</name>
    <dbReference type="NCBI Taxonomy" id="1081104"/>
    <lineage>
        <taxon>Eukaryota</taxon>
        <taxon>Fungi</taxon>
        <taxon>Dikarya</taxon>
        <taxon>Ascomycota</taxon>
        <taxon>Pezizomycotina</taxon>
        <taxon>Sordariomycetes</taxon>
        <taxon>Hypocreomycetidae</taxon>
        <taxon>Hypocreales</taxon>
        <taxon>Cordycipitaceae</taxon>
        <taxon>Cordyceps</taxon>
    </lineage>
</organism>
<dbReference type="GeneID" id="30018301"/>
<proteinExistence type="predicted"/>
<keyword evidence="1" id="KW-0812">Transmembrane</keyword>
<comment type="caution">
    <text evidence="2">The sequence shown here is derived from an EMBL/GenBank/DDBJ whole genome shotgun (WGS) entry which is preliminary data.</text>
</comment>
<protein>
    <submittedName>
        <fullName evidence="2">Uncharacterized protein</fullName>
    </submittedName>
</protein>
<dbReference type="AlphaFoldDB" id="A0A168CJM9"/>
<keyword evidence="1" id="KW-1133">Transmembrane helix</keyword>
<evidence type="ECO:0000313" key="2">
    <source>
        <dbReference type="EMBL" id="OAA71458.1"/>
    </source>
</evidence>
<dbReference type="PROSITE" id="PS51257">
    <property type="entry name" value="PROKAR_LIPOPROTEIN"/>
    <property type="match status" value="1"/>
</dbReference>
<dbReference type="OrthoDB" id="10339696at2759"/>
<reference evidence="2 3" key="1">
    <citation type="journal article" date="2016" name="Genome Biol. Evol.">
        <title>Divergent and convergent evolution of fungal pathogenicity.</title>
        <authorList>
            <person name="Shang Y."/>
            <person name="Xiao G."/>
            <person name="Zheng P."/>
            <person name="Cen K."/>
            <person name="Zhan S."/>
            <person name="Wang C."/>
        </authorList>
    </citation>
    <scope>NUCLEOTIDE SEQUENCE [LARGE SCALE GENOMIC DNA]</scope>
    <source>
        <strain evidence="2 3">ARSEF 2679</strain>
    </source>
</reference>